<dbReference type="EMBL" id="BARV01035484">
    <property type="protein sequence ID" value="GAI57397.1"/>
    <property type="molecule type" value="Genomic_DNA"/>
</dbReference>
<evidence type="ECO:0000256" key="1">
    <source>
        <dbReference type="SAM" id="Phobius"/>
    </source>
</evidence>
<reference evidence="2" key="1">
    <citation type="journal article" date="2014" name="Front. Microbiol.">
        <title>High frequency of phylogenetically diverse reductive dehalogenase-homologous genes in deep subseafloor sedimentary metagenomes.</title>
        <authorList>
            <person name="Kawai M."/>
            <person name="Futagami T."/>
            <person name="Toyoda A."/>
            <person name="Takaki Y."/>
            <person name="Nishi S."/>
            <person name="Hori S."/>
            <person name="Arai W."/>
            <person name="Tsubouchi T."/>
            <person name="Morono Y."/>
            <person name="Uchiyama I."/>
            <person name="Ito T."/>
            <person name="Fujiyama A."/>
            <person name="Inagaki F."/>
            <person name="Takami H."/>
        </authorList>
    </citation>
    <scope>NUCLEOTIDE SEQUENCE</scope>
    <source>
        <strain evidence="2">Expedition CK06-06</strain>
    </source>
</reference>
<protein>
    <submittedName>
        <fullName evidence="2">Uncharacterized protein</fullName>
    </submittedName>
</protein>
<proteinExistence type="predicted"/>
<feature type="transmembrane region" description="Helical" evidence="1">
    <location>
        <begin position="40"/>
        <end position="57"/>
    </location>
</feature>
<feature type="non-terminal residue" evidence="2">
    <location>
        <position position="106"/>
    </location>
</feature>
<gene>
    <name evidence="2" type="ORF">S06H3_55366</name>
</gene>
<keyword evidence="1" id="KW-0812">Transmembrane</keyword>
<feature type="transmembrane region" description="Helical" evidence="1">
    <location>
        <begin position="63"/>
        <end position="82"/>
    </location>
</feature>
<organism evidence="2">
    <name type="scientific">marine sediment metagenome</name>
    <dbReference type="NCBI Taxonomy" id="412755"/>
    <lineage>
        <taxon>unclassified sequences</taxon>
        <taxon>metagenomes</taxon>
        <taxon>ecological metagenomes</taxon>
    </lineage>
</organism>
<evidence type="ECO:0000313" key="2">
    <source>
        <dbReference type="EMBL" id="GAI57397.1"/>
    </source>
</evidence>
<dbReference type="AlphaFoldDB" id="X1PM95"/>
<sequence>MSVKHLVLTPGDFLAQRFDEGYAKFVSRLGREMKRGDRRLALYSLLARAECGLAFVIGASASYFDFVIVVPLVLCFYPLIALGDPYMWRRVYERLAEGVGYKASFL</sequence>
<keyword evidence="1" id="KW-1133">Transmembrane helix</keyword>
<comment type="caution">
    <text evidence="2">The sequence shown here is derived from an EMBL/GenBank/DDBJ whole genome shotgun (WGS) entry which is preliminary data.</text>
</comment>
<keyword evidence="1" id="KW-0472">Membrane</keyword>
<name>X1PM95_9ZZZZ</name>
<accession>X1PM95</accession>